<accession>A0A2H4SCZ8</accession>
<dbReference type="AlphaFoldDB" id="A0A2H4SCZ8"/>
<evidence type="ECO:0000313" key="2">
    <source>
        <dbReference type="EMBL" id="ATY60973.1"/>
    </source>
</evidence>
<protein>
    <submittedName>
        <fullName evidence="2">Uncharacterized protein</fullName>
    </submittedName>
</protein>
<dbReference type="EMBL" id="CP023323">
    <property type="protein sequence ID" value="ATY60973.1"/>
    <property type="molecule type" value="Genomic_DNA"/>
</dbReference>
<dbReference type="VEuPathDB" id="FungiDB:A9K55_006565"/>
<dbReference type="OrthoDB" id="4834638at2759"/>
<proteinExistence type="predicted"/>
<evidence type="ECO:0000256" key="1">
    <source>
        <dbReference type="SAM" id="SignalP"/>
    </source>
</evidence>
<organism evidence="2 3">
    <name type="scientific">Cordyceps militaris</name>
    <name type="common">Caterpillar fungus</name>
    <name type="synonym">Clavaria militaris</name>
    <dbReference type="NCBI Taxonomy" id="73501"/>
    <lineage>
        <taxon>Eukaryota</taxon>
        <taxon>Fungi</taxon>
        <taxon>Dikarya</taxon>
        <taxon>Ascomycota</taxon>
        <taxon>Pezizomycotina</taxon>
        <taxon>Sordariomycetes</taxon>
        <taxon>Hypocreomycetidae</taxon>
        <taxon>Hypocreales</taxon>
        <taxon>Cordycipitaceae</taxon>
        <taxon>Cordyceps</taxon>
    </lineage>
</organism>
<gene>
    <name evidence="2" type="ORF">A9K55_006565</name>
</gene>
<feature type="chain" id="PRO_5014180154" evidence="1">
    <location>
        <begin position="22"/>
        <end position="199"/>
    </location>
</feature>
<reference evidence="2 3" key="1">
    <citation type="journal article" date="2017" name="BMC Genomics">
        <title>Chromosome level assembly and secondary metabolite potential of the parasitic fungus Cordyceps militaris.</title>
        <authorList>
            <person name="Kramer G.J."/>
            <person name="Nodwell J.R."/>
        </authorList>
    </citation>
    <scope>NUCLEOTIDE SEQUENCE [LARGE SCALE GENOMIC DNA]</scope>
    <source>
        <strain evidence="2 3">ATCC 34164</strain>
    </source>
</reference>
<keyword evidence="1" id="KW-0732">Signal</keyword>
<sequence length="199" mass="21148">MKTSSLLSVTTLLAGPALCAGGPDNAQLPDSVPASAVLATVTGLPASVSGKQYTSLASALYAVDKSFYNDQQYTTVAAHMWSAAARASDSEKVVPSLALSTWVWNSITSAAWYDKNMPGEDKKRVSAFLSAWDAQYVKFVGGGKDAKTEGDEKNVAAGVVPRKTWSLSVRRPRSRAWLALSPSCKDGFLQDKAEKIKGV</sequence>
<name>A0A2H4SCZ8_CORMI</name>
<dbReference type="Proteomes" id="UP000323067">
    <property type="component" value="Chromosome vi"/>
</dbReference>
<dbReference type="VEuPathDB" id="FungiDB:CCM_02356"/>
<feature type="signal peptide" evidence="1">
    <location>
        <begin position="1"/>
        <end position="21"/>
    </location>
</feature>
<evidence type="ECO:0000313" key="3">
    <source>
        <dbReference type="Proteomes" id="UP000323067"/>
    </source>
</evidence>